<evidence type="ECO:0000313" key="2">
    <source>
        <dbReference type="Proteomes" id="UP000828390"/>
    </source>
</evidence>
<dbReference type="EMBL" id="JAIWYP010000004">
    <property type="protein sequence ID" value="KAH3839637.1"/>
    <property type="molecule type" value="Genomic_DNA"/>
</dbReference>
<reference evidence="1" key="2">
    <citation type="submission" date="2020-11" db="EMBL/GenBank/DDBJ databases">
        <authorList>
            <person name="McCartney M.A."/>
            <person name="Auch B."/>
            <person name="Kono T."/>
            <person name="Mallez S."/>
            <person name="Becker A."/>
            <person name="Gohl D.M."/>
            <person name="Silverstein K.A.T."/>
            <person name="Koren S."/>
            <person name="Bechman K.B."/>
            <person name="Herman A."/>
            <person name="Abrahante J.E."/>
            <person name="Garbe J."/>
        </authorList>
    </citation>
    <scope>NUCLEOTIDE SEQUENCE</scope>
    <source>
        <strain evidence="1">Duluth1</strain>
        <tissue evidence="1">Whole animal</tissue>
    </source>
</reference>
<name>A0A9D4KI28_DREPO</name>
<evidence type="ECO:0000313" key="1">
    <source>
        <dbReference type="EMBL" id="KAH3839637.1"/>
    </source>
</evidence>
<organism evidence="1 2">
    <name type="scientific">Dreissena polymorpha</name>
    <name type="common">Zebra mussel</name>
    <name type="synonym">Mytilus polymorpha</name>
    <dbReference type="NCBI Taxonomy" id="45954"/>
    <lineage>
        <taxon>Eukaryota</taxon>
        <taxon>Metazoa</taxon>
        <taxon>Spiralia</taxon>
        <taxon>Lophotrochozoa</taxon>
        <taxon>Mollusca</taxon>
        <taxon>Bivalvia</taxon>
        <taxon>Autobranchia</taxon>
        <taxon>Heteroconchia</taxon>
        <taxon>Euheterodonta</taxon>
        <taxon>Imparidentia</taxon>
        <taxon>Neoheterodontei</taxon>
        <taxon>Myida</taxon>
        <taxon>Dreissenoidea</taxon>
        <taxon>Dreissenidae</taxon>
        <taxon>Dreissena</taxon>
    </lineage>
</organism>
<sequence length="64" mass="7281">MSLDILIGVEEEMSLFNHEEMPNWPMTPTKCNSCDAGLYNGNISYQRHWAMKHSETVSICSCSL</sequence>
<reference evidence="1" key="1">
    <citation type="journal article" date="2019" name="bioRxiv">
        <title>The Genome of the Zebra Mussel, Dreissena polymorpha: A Resource for Invasive Species Research.</title>
        <authorList>
            <person name="McCartney M.A."/>
            <person name="Auch B."/>
            <person name="Kono T."/>
            <person name="Mallez S."/>
            <person name="Zhang Y."/>
            <person name="Obille A."/>
            <person name="Becker A."/>
            <person name="Abrahante J.E."/>
            <person name="Garbe J."/>
            <person name="Badalamenti J.P."/>
            <person name="Herman A."/>
            <person name="Mangelson H."/>
            <person name="Liachko I."/>
            <person name="Sullivan S."/>
            <person name="Sone E.D."/>
            <person name="Koren S."/>
            <person name="Silverstein K.A.T."/>
            <person name="Beckman K.B."/>
            <person name="Gohl D.M."/>
        </authorList>
    </citation>
    <scope>NUCLEOTIDE SEQUENCE</scope>
    <source>
        <strain evidence="1">Duluth1</strain>
        <tissue evidence="1">Whole animal</tissue>
    </source>
</reference>
<gene>
    <name evidence="1" type="ORF">DPMN_113069</name>
</gene>
<dbReference type="AlphaFoldDB" id="A0A9D4KI28"/>
<proteinExistence type="predicted"/>
<comment type="caution">
    <text evidence="1">The sequence shown here is derived from an EMBL/GenBank/DDBJ whole genome shotgun (WGS) entry which is preliminary data.</text>
</comment>
<accession>A0A9D4KI28</accession>
<keyword evidence="2" id="KW-1185">Reference proteome</keyword>
<protein>
    <submittedName>
        <fullName evidence="1">Uncharacterized protein</fullName>
    </submittedName>
</protein>
<dbReference type="Proteomes" id="UP000828390">
    <property type="component" value="Unassembled WGS sequence"/>
</dbReference>